<reference evidence="1" key="1">
    <citation type="submission" date="2020-11" db="EMBL/GenBank/DDBJ databases">
        <authorList>
            <consortium name="DOE Joint Genome Institute"/>
            <person name="Ahrendt S."/>
            <person name="Riley R."/>
            <person name="Andreopoulos W."/>
            <person name="LaButti K."/>
            <person name="Pangilinan J."/>
            <person name="Ruiz-duenas F.J."/>
            <person name="Barrasa J.M."/>
            <person name="Sanchez-Garcia M."/>
            <person name="Camarero S."/>
            <person name="Miyauchi S."/>
            <person name="Serrano A."/>
            <person name="Linde D."/>
            <person name="Babiker R."/>
            <person name="Drula E."/>
            <person name="Ayuso-Fernandez I."/>
            <person name="Pacheco R."/>
            <person name="Padilla G."/>
            <person name="Ferreira P."/>
            <person name="Barriuso J."/>
            <person name="Kellner H."/>
            <person name="Castanera R."/>
            <person name="Alfaro M."/>
            <person name="Ramirez L."/>
            <person name="Pisabarro A.G."/>
            <person name="Kuo A."/>
            <person name="Tritt A."/>
            <person name="Lipzen A."/>
            <person name="He G."/>
            <person name="Yan M."/>
            <person name="Ng V."/>
            <person name="Cullen D."/>
            <person name="Martin F."/>
            <person name="Rosso M.-N."/>
            <person name="Henrissat B."/>
            <person name="Hibbett D."/>
            <person name="Martinez A.T."/>
            <person name="Grigoriev I.V."/>
        </authorList>
    </citation>
    <scope>NUCLEOTIDE SEQUENCE</scope>
    <source>
        <strain evidence="1">AH 44721</strain>
    </source>
</reference>
<dbReference type="EMBL" id="JADNYJ010000120">
    <property type="protein sequence ID" value="KAF8882741.1"/>
    <property type="molecule type" value="Genomic_DNA"/>
</dbReference>
<sequence length="179" mass="19731">MSKADDITDSHLYKRRHIFSFATALISLLLGSIPALSQRTTLAYPPSGLNVTAGSQITVEVQRTSTTSSVTEVGLVIAMMACPAGNCFPPDEWLGTVLYNGPFNPQFINDGDWQAHQNFTVTVPEYFTPGTYQLNDFINSEEMANMTSRESVRNLKASHLIHDESVSRIVTYNTINPGK</sequence>
<comment type="caution">
    <text evidence="1">The sequence shown here is derived from an EMBL/GenBank/DDBJ whole genome shotgun (WGS) entry which is preliminary data.</text>
</comment>
<dbReference type="OrthoDB" id="2841294at2759"/>
<dbReference type="AlphaFoldDB" id="A0A9P5NGX3"/>
<name>A0A9P5NGX3_GYMJU</name>
<keyword evidence="2" id="KW-1185">Reference proteome</keyword>
<gene>
    <name evidence="1" type="ORF">CPB84DRAFT_1750814</name>
</gene>
<evidence type="ECO:0000313" key="2">
    <source>
        <dbReference type="Proteomes" id="UP000724874"/>
    </source>
</evidence>
<proteinExistence type="predicted"/>
<organism evidence="1 2">
    <name type="scientific">Gymnopilus junonius</name>
    <name type="common">Spectacular rustgill mushroom</name>
    <name type="synonym">Gymnopilus spectabilis subsp. junonius</name>
    <dbReference type="NCBI Taxonomy" id="109634"/>
    <lineage>
        <taxon>Eukaryota</taxon>
        <taxon>Fungi</taxon>
        <taxon>Dikarya</taxon>
        <taxon>Basidiomycota</taxon>
        <taxon>Agaricomycotina</taxon>
        <taxon>Agaricomycetes</taxon>
        <taxon>Agaricomycetidae</taxon>
        <taxon>Agaricales</taxon>
        <taxon>Agaricineae</taxon>
        <taxon>Hymenogastraceae</taxon>
        <taxon>Gymnopilus</taxon>
    </lineage>
</organism>
<accession>A0A9P5NGX3</accession>
<dbReference type="Pfam" id="PF19271">
    <property type="entry name" value="Nis1"/>
    <property type="match status" value="1"/>
</dbReference>
<dbReference type="InterPro" id="IPR045469">
    <property type="entry name" value="Nis1"/>
</dbReference>
<evidence type="ECO:0000313" key="1">
    <source>
        <dbReference type="EMBL" id="KAF8882741.1"/>
    </source>
</evidence>
<protein>
    <submittedName>
        <fullName evidence="1">Uncharacterized protein</fullName>
    </submittedName>
</protein>
<dbReference type="Proteomes" id="UP000724874">
    <property type="component" value="Unassembled WGS sequence"/>
</dbReference>